<dbReference type="EMBL" id="LR788560">
    <property type="protein sequence ID" value="CAB3264422.1"/>
    <property type="molecule type" value="mRNA"/>
</dbReference>
<dbReference type="CDD" id="cd00174">
    <property type="entry name" value="SH3"/>
    <property type="match status" value="1"/>
</dbReference>
<organism evidence="5">
    <name type="scientific">Phallusia mammillata</name>
    <dbReference type="NCBI Taxonomy" id="59560"/>
    <lineage>
        <taxon>Eukaryota</taxon>
        <taxon>Metazoa</taxon>
        <taxon>Chordata</taxon>
        <taxon>Tunicata</taxon>
        <taxon>Ascidiacea</taxon>
        <taxon>Phlebobranchia</taxon>
        <taxon>Ascidiidae</taxon>
        <taxon>Phallusia</taxon>
    </lineage>
</organism>
<keyword evidence="1 2" id="KW-0728">SH3 domain</keyword>
<accession>A0A6F9DLU7</accession>
<feature type="domain" description="SH3" evidence="4">
    <location>
        <begin position="158"/>
        <end position="218"/>
    </location>
</feature>
<dbReference type="Pfam" id="PF00018">
    <property type="entry name" value="SH3_1"/>
    <property type="match status" value="1"/>
</dbReference>
<feature type="compositionally biased region" description="Acidic residues" evidence="3">
    <location>
        <begin position="215"/>
        <end position="229"/>
    </location>
</feature>
<reference evidence="5" key="1">
    <citation type="submission" date="2020-04" db="EMBL/GenBank/DDBJ databases">
        <authorList>
            <person name="Neveu A P."/>
        </authorList>
    </citation>
    <scope>NUCLEOTIDE SEQUENCE</scope>
    <source>
        <tissue evidence="5">Whole embryo</tissue>
    </source>
</reference>
<feature type="region of interest" description="Disordered" evidence="3">
    <location>
        <begin position="1"/>
        <end position="20"/>
    </location>
</feature>
<dbReference type="Gene3D" id="2.30.30.40">
    <property type="entry name" value="SH3 Domains"/>
    <property type="match status" value="1"/>
</dbReference>
<dbReference type="PROSITE" id="PS50002">
    <property type="entry name" value="SH3"/>
    <property type="match status" value="1"/>
</dbReference>
<evidence type="ECO:0000256" key="1">
    <source>
        <dbReference type="ARBA" id="ARBA00022443"/>
    </source>
</evidence>
<proteinExistence type="evidence at transcript level"/>
<protein>
    <submittedName>
        <fullName evidence="5">Nephrocystin-1-like</fullName>
    </submittedName>
</protein>
<dbReference type="AlphaFoldDB" id="A0A6F9DLU7"/>
<dbReference type="PANTHER" id="PTHR15176">
    <property type="entry name" value="NEPHROCYSTIN"/>
    <property type="match status" value="1"/>
</dbReference>
<dbReference type="GO" id="GO:0005737">
    <property type="term" value="C:cytoplasm"/>
    <property type="evidence" value="ECO:0007669"/>
    <property type="project" value="TreeGrafter"/>
</dbReference>
<feature type="compositionally biased region" description="Acidic residues" evidence="3">
    <location>
        <begin position="134"/>
        <end position="159"/>
    </location>
</feature>
<dbReference type="InterPro" id="IPR036028">
    <property type="entry name" value="SH3-like_dom_sf"/>
</dbReference>
<dbReference type="GO" id="GO:0090251">
    <property type="term" value="P:protein localization involved in establishment of planar polarity"/>
    <property type="evidence" value="ECO:0007669"/>
    <property type="project" value="TreeGrafter"/>
</dbReference>
<dbReference type="GO" id="GO:0005929">
    <property type="term" value="C:cilium"/>
    <property type="evidence" value="ECO:0007669"/>
    <property type="project" value="TreeGrafter"/>
</dbReference>
<name>A0A6F9DLU7_9ASCI</name>
<dbReference type="SUPFAM" id="SSF50044">
    <property type="entry name" value="SH3-domain"/>
    <property type="match status" value="1"/>
</dbReference>
<feature type="region of interest" description="Disordered" evidence="3">
    <location>
        <begin position="107"/>
        <end position="176"/>
    </location>
</feature>
<evidence type="ECO:0000256" key="3">
    <source>
        <dbReference type="SAM" id="MobiDB-lite"/>
    </source>
</evidence>
<evidence type="ECO:0000259" key="4">
    <source>
        <dbReference type="PROSITE" id="PS50002"/>
    </source>
</evidence>
<gene>
    <name evidence="5" type="primary">Nphp1</name>
</gene>
<dbReference type="PANTHER" id="PTHR15176:SF1">
    <property type="entry name" value="NEPHROCYSTIN-1"/>
    <property type="match status" value="1"/>
</dbReference>
<feature type="compositionally biased region" description="Basic and acidic residues" evidence="3">
    <location>
        <begin position="115"/>
        <end position="133"/>
    </location>
</feature>
<feature type="compositionally biased region" description="Basic and acidic residues" evidence="3">
    <location>
        <begin position="230"/>
        <end position="268"/>
    </location>
</feature>
<dbReference type="InterPro" id="IPR039687">
    <property type="entry name" value="NPHP1"/>
</dbReference>
<dbReference type="SMART" id="SM00326">
    <property type="entry name" value="SH3"/>
    <property type="match status" value="1"/>
</dbReference>
<feature type="region of interest" description="Disordered" evidence="3">
    <location>
        <begin position="210"/>
        <end position="274"/>
    </location>
</feature>
<sequence length="727" mass="81990">MSLAPNRTDGPLGKLQREGDTLKAKVDEVTAITKKWSPKSASDPDVISCHQKCVAYKIEASSLLLRANSLQKHEEPKAISNFEQKKSDEVKRLQSFQSRLDRLLNSMEDLEDGDELRNTRRSELGEKDEGHEDNNEDDEDEYSEEDDFAEDEDIDDEEDRSIYIATHAFAKQQPGDLGIKVDDIIEVIEKRKDGWWKAKNEDGEIGLVPSNYLELYDDDDDDEEYEDDVDNKKEEEEQKQITEESQLRREDLSQTGGNEKDDTEDHRTPKSSSSLNYWTFSGEWDSMDSGKELWKGVRDAVTETQKTDVTDVLAAMGALPAGFRPSTLFNKLQAGPEYNLCNAVLPKFNESQLSFADLHLDPTTTQIRKLVTRVLRNCKLVECRAIPLPGTGVEILSHHVRVCLFDGSKILSNIQTVRAKVNPVRPKMWRFSTKSTSATSGLGSSLTDGYNIVRTDATHSNVGVLFELGVTYIRNQTGERGELSCGWAHLKLFDEQGNPIPNRKYDLNLNGGTPYEQGIAVDPSILRRASSNRFRALLVKQPTLTVLMGTPTVEKRKYLELLPATIVVLSRFAELLAYYRRVLADALVRDRLAPLDADLVHSPVLATFVGSIDQSDIMDAMHNVWEEKKGPLTRADKRDKENMKNVFKSVVMETAFPLLNATTMPESKWADVQTEQARARIIEQTLQVTKQPQGVLRYLLAPPGDLQPFDISEVTFDLLHDHGRSLT</sequence>
<evidence type="ECO:0000256" key="2">
    <source>
        <dbReference type="PROSITE-ProRule" id="PRU00192"/>
    </source>
</evidence>
<dbReference type="InterPro" id="IPR001452">
    <property type="entry name" value="SH3_domain"/>
</dbReference>
<evidence type="ECO:0000313" key="5">
    <source>
        <dbReference type="EMBL" id="CAB3264422.1"/>
    </source>
</evidence>